<protein>
    <submittedName>
        <fullName evidence="1">MDIS1-interacting receptor like kinase 2</fullName>
    </submittedName>
</protein>
<dbReference type="Proteomes" id="UP001060215">
    <property type="component" value="Chromosome 4"/>
</dbReference>
<name>A0ACC0HUC8_9ERIC</name>
<reference evidence="1 2" key="1">
    <citation type="journal article" date="2022" name="Plant J.">
        <title>Chromosome-level genome of Camellia lanceoleosa provides a valuable resource for understanding genome evolution and self-incompatibility.</title>
        <authorList>
            <person name="Gong W."/>
            <person name="Xiao S."/>
            <person name="Wang L."/>
            <person name="Liao Z."/>
            <person name="Chang Y."/>
            <person name="Mo W."/>
            <person name="Hu G."/>
            <person name="Li W."/>
            <person name="Zhao G."/>
            <person name="Zhu H."/>
            <person name="Hu X."/>
            <person name="Ji K."/>
            <person name="Xiang X."/>
            <person name="Song Q."/>
            <person name="Yuan D."/>
            <person name="Jin S."/>
            <person name="Zhang L."/>
        </authorList>
    </citation>
    <scope>NUCLEOTIDE SEQUENCE [LARGE SCALE GENOMIC DNA]</scope>
    <source>
        <strain evidence="1">SQ_2022a</strain>
    </source>
</reference>
<keyword evidence="1" id="KW-0808">Transferase</keyword>
<keyword evidence="1" id="KW-0418">Kinase</keyword>
<keyword evidence="1" id="KW-0675">Receptor</keyword>
<proteinExistence type="predicted"/>
<dbReference type="EMBL" id="CM045761">
    <property type="protein sequence ID" value="KAI8016553.1"/>
    <property type="molecule type" value="Genomic_DNA"/>
</dbReference>
<keyword evidence="2" id="KW-1185">Reference proteome</keyword>
<evidence type="ECO:0000313" key="2">
    <source>
        <dbReference type="Proteomes" id="UP001060215"/>
    </source>
</evidence>
<organism evidence="1 2">
    <name type="scientific">Camellia lanceoleosa</name>
    <dbReference type="NCBI Taxonomy" id="1840588"/>
    <lineage>
        <taxon>Eukaryota</taxon>
        <taxon>Viridiplantae</taxon>
        <taxon>Streptophyta</taxon>
        <taxon>Embryophyta</taxon>
        <taxon>Tracheophyta</taxon>
        <taxon>Spermatophyta</taxon>
        <taxon>Magnoliopsida</taxon>
        <taxon>eudicotyledons</taxon>
        <taxon>Gunneridae</taxon>
        <taxon>Pentapetalae</taxon>
        <taxon>asterids</taxon>
        <taxon>Ericales</taxon>
        <taxon>Theaceae</taxon>
        <taxon>Camellia</taxon>
    </lineage>
</organism>
<sequence>MGPLEKLFCLFSLVLFVALFSSTINVASASAEEANAILTRKASLQSANDSLLTSWVLPPHDSGSTNASPCNWFGVSFNLDGSVIRLNLTSSSVNSTPNNFSFSLFPNLAYIELSINKFFGVLQTHLS</sequence>
<comment type="caution">
    <text evidence="1">The sequence shown here is derived from an EMBL/GenBank/DDBJ whole genome shotgun (WGS) entry which is preliminary data.</text>
</comment>
<gene>
    <name evidence="1" type="ORF">LOK49_LG05G02970</name>
</gene>
<accession>A0ACC0HUC8</accession>
<evidence type="ECO:0000313" key="1">
    <source>
        <dbReference type="EMBL" id="KAI8016553.1"/>
    </source>
</evidence>